<dbReference type="EMBL" id="BK015027">
    <property type="protein sequence ID" value="DAD87789.1"/>
    <property type="molecule type" value="Genomic_DNA"/>
</dbReference>
<sequence>MGTLATLTKSGRAAIASAIAARPLHLAWGTGREEWDGQEDDALPSLVERTELFSEVGRRTASAVGFAEPDEAGGIVVPVGTRPDGTVEVARYRQSTEATPICMCA</sequence>
<reference evidence="1" key="1">
    <citation type="journal article" date="2021" name="Proc. Natl. Acad. Sci. U.S.A.">
        <title>A Catalog of Tens of Thousands of Viruses from Human Metagenomes Reveals Hidden Associations with Chronic Diseases.</title>
        <authorList>
            <person name="Tisza M.J."/>
            <person name="Buck C.B."/>
        </authorList>
    </citation>
    <scope>NUCLEOTIDE SEQUENCE</scope>
    <source>
        <strain evidence="1">CtGRa7</strain>
    </source>
</reference>
<proteinExistence type="predicted"/>
<dbReference type="Pfam" id="PF25691">
    <property type="entry name" value="BW3TFN"/>
    <property type="match status" value="1"/>
</dbReference>
<dbReference type="InterPro" id="IPR058040">
    <property type="entry name" value="BW3TFN"/>
</dbReference>
<accession>A0A8S5MZF7</accession>
<evidence type="ECO:0000313" key="1">
    <source>
        <dbReference type="EMBL" id="DAD87789.1"/>
    </source>
</evidence>
<organism evidence="1">
    <name type="scientific">Myoviridae sp. ctGRa7</name>
    <dbReference type="NCBI Taxonomy" id="2826633"/>
    <lineage>
        <taxon>Viruses</taxon>
        <taxon>Duplodnaviria</taxon>
        <taxon>Heunggongvirae</taxon>
        <taxon>Uroviricota</taxon>
        <taxon>Caudoviricetes</taxon>
    </lineage>
</organism>
<name>A0A8S5MZF7_9CAUD</name>
<protein>
    <submittedName>
        <fullName evidence="1">Baseplate protein</fullName>
    </submittedName>
</protein>